<evidence type="ECO:0000313" key="13">
    <source>
        <dbReference type="EMBL" id="OUD16310.1"/>
    </source>
</evidence>
<evidence type="ECO:0000256" key="8">
    <source>
        <dbReference type="ARBA" id="ARBA00048370"/>
    </source>
</evidence>
<evidence type="ECO:0000313" key="14">
    <source>
        <dbReference type="Proteomes" id="UP000194798"/>
    </source>
</evidence>
<dbReference type="InterPro" id="IPR011053">
    <property type="entry name" value="Single_hybrid_motif"/>
</dbReference>
<dbReference type="InterPro" id="IPR036625">
    <property type="entry name" value="E3-bd_dom_sf"/>
</dbReference>
<dbReference type="SUPFAM" id="SSF47005">
    <property type="entry name" value="Peripheral subunit-binding domain of 2-oxo acid dehydrogenase complex"/>
    <property type="match status" value="1"/>
</dbReference>
<evidence type="ECO:0000256" key="1">
    <source>
        <dbReference type="ARBA" id="ARBA00007317"/>
    </source>
</evidence>
<dbReference type="InterPro" id="IPR006256">
    <property type="entry name" value="AcTrfase_Pyrv_DH_cplx"/>
</dbReference>
<evidence type="ECO:0000256" key="2">
    <source>
        <dbReference type="ARBA" id="ARBA00011484"/>
    </source>
</evidence>
<keyword evidence="14" id="KW-1185">Reference proteome</keyword>
<dbReference type="PROSITE" id="PS50968">
    <property type="entry name" value="BIOTINYL_LIPOYL"/>
    <property type="match status" value="1"/>
</dbReference>
<accession>A0A251XDL2</accession>
<keyword evidence="4" id="KW-0677">Repeat</keyword>
<dbReference type="InterPro" id="IPR003016">
    <property type="entry name" value="2-oxoA_DH_lipoyl-BS"/>
</dbReference>
<dbReference type="NCBIfam" id="TIGR01348">
    <property type="entry name" value="PDHac_trf_long"/>
    <property type="match status" value="1"/>
</dbReference>
<dbReference type="OrthoDB" id="9805770at2"/>
<dbReference type="Pfam" id="PF02817">
    <property type="entry name" value="E3_binding"/>
    <property type="match status" value="1"/>
</dbReference>
<feature type="domain" description="Peripheral subunit-binding (PSBD)" evidence="12">
    <location>
        <begin position="161"/>
        <end position="198"/>
    </location>
</feature>
<sequence>MAVQDVKVPDIGDFSDVPIIEILVKVGDKVAVEQPLATLESDKATMEVPCDVAGVVQNVVAKIGDRVSQGSVLIQVEASEAVAKTATIPAAAAPPPKTPAAPAIDPIVASAKAADREAQTTQTPANLPDNMPKADTDYPYRPPLPVQAVSLLDEAAFKKAHASPSVRRFARELGVDLGKVKGTGLKSRILHDDVRAFVKQALQTPVAAASTSAVGIPEIPAVDFSKFGEIETVPLSRIKKISGQALHRSWLNVPHVTQFDEADITEMEAFRQQLATESERRGVKMTPLAFLLKASASALKRYPDFNASLSPDKSQLIRKKYVHIGVAVDTPEGLVVPVIRDVDQKGLFDLAADLGVASKKARDGKLSPSEMQGGCFTISSLGGIGGTAFTPIINAPEVAILGVSRSSLKPVYKDEQWLPRLMLPLSLSYDHRVIDGAAAARFTSYLSFILSDVRNLLL</sequence>
<evidence type="ECO:0000256" key="7">
    <source>
        <dbReference type="ARBA" id="ARBA00025211"/>
    </source>
</evidence>
<evidence type="ECO:0000256" key="10">
    <source>
        <dbReference type="SAM" id="MobiDB-lite"/>
    </source>
</evidence>
<evidence type="ECO:0000259" key="11">
    <source>
        <dbReference type="PROSITE" id="PS50968"/>
    </source>
</evidence>
<comment type="similarity">
    <text evidence="1 9">Belongs to the 2-oxoacid dehydrogenase family.</text>
</comment>
<evidence type="ECO:0000256" key="3">
    <source>
        <dbReference type="ARBA" id="ARBA00022679"/>
    </source>
</evidence>
<dbReference type="CDD" id="cd06849">
    <property type="entry name" value="lipoyl_domain"/>
    <property type="match status" value="1"/>
</dbReference>
<evidence type="ECO:0000256" key="6">
    <source>
        <dbReference type="ARBA" id="ARBA00023315"/>
    </source>
</evidence>
<dbReference type="EMBL" id="MSLT01000001">
    <property type="protein sequence ID" value="OUD16310.1"/>
    <property type="molecule type" value="Genomic_DNA"/>
</dbReference>
<evidence type="ECO:0000256" key="5">
    <source>
        <dbReference type="ARBA" id="ARBA00022823"/>
    </source>
</evidence>
<dbReference type="GO" id="GO:0006086">
    <property type="term" value="P:pyruvate decarboxylation to acetyl-CoA"/>
    <property type="evidence" value="ECO:0007669"/>
    <property type="project" value="UniProtKB-UniRule"/>
</dbReference>
<dbReference type="SUPFAM" id="SSF51230">
    <property type="entry name" value="Single hybrid motif"/>
    <property type="match status" value="1"/>
</dbReference>
<dbReference type="GO" id="GO:0031405">
    <property type="term" value="F:lipoic acid binding"/>
    <property type="evidence" value="ECO:0007669"/>
    <property type="project" value="TreeGrafter"/>
</dbReference>
<dbReference type="Pfam" id="PF00364">
    <property type="entry name" value="Biotin_lipoyl"/>
    <property type="match status" value="1"/>
</dbReference>
<keyword evidence="3 9" id="KW-0808">Transferase</keyword>
<dbReference type="GO" id="GO:0004742">
    <property type="term" value="F:dihydrolipoyllysine-residue acetyltransferase activity"/>
    <property type="evidence" value="ECO:0007669"/>
    <property type="project" value="UniProtKB-UniRule"/>
</dbReference>
<dbReference type="PANTHER" id="PTHR43178:SF2">
    <property type="entry name" value="DIHYDROLIPOYLLYSINE-RESIDUE ACETYLTRANSFERASE COMPONENT OF PYRUVATE DEHYDROGENASE COMPLEX"/>
    <property type="match status" value="1"/>
</dbReference>
<comment type="function">
    <text evidence="7">The pyruvate dehydrogenase complex catalyzes the overall conversion of pyruvate to acetyl-CoA and CO(2). It contains multiple copies of three enzymatic components: pyruvate dehydrogenase (E1), dihydrolipoamide acetyltransferase (E2) and lipoamide dehydrogenase (E3).</text>
</comment>
<dbReference type="RefSeq" id="WP_086486712.1">
    <property type="nucleotide sequence ID" value="NZ_MSLT01000001.1"/>
</dbReference>
<evidence type="ECO:0000256" key="9">
    <source>
        <dbReference type="RuleBase" id="RU361137"/>
    </source>
</evidence>
<comment type="catalytic activity">
    <reaction evidence="8 9">
        <text>N(6)-[(R)-dihydrolipoyl]-L-lysyl-[protein] + acetyl-CoA = N(6)-[(R)-S(8)-acetyldihydrolipoyl]-L-lysyl-[protein] + CoA</text>
        <dbReference type="Rhea" id="RHEA:17017"/>
        <dbReference type="Rhea" id="RHEA-COMP:10475"/>
        <dbReference type="Rhea" id="RHEA-COMP:10478"/>
        <dbReference type="ChEBI" id="CHEBI:57287"/>
        <dbReference type="ChEBI" id="CHEBI:57288"/>
        <dbReference type="ChEBI" id="CHEBI:83100"/>
        <dbReference type="ChEBI" id="CHEBI:83111"/>
        <dbReference type="EC" id="2.3.1.12"/>
    </reaction>
</comment>
<dbReference type="InterPro" id="IPR023213">
    <property type="entry name" value="CAT-like_dom_sf"/>
</dbReference>
<evidence type="ECO:0000259" key="12">
    <source>
        <dbReference type="PROSITE" id="PS51826"/>
    </source>
</evidence>
<dbReference type="InterPro" id="IPR050743">
    <property type="entry name" value="2-oxoacid_DH_E2_comp"/>
</dbReference>
<dbReference type="EC" id="2.3.1.12" evidence="9"/>
<dbReference type="Gene3D" id="4.10.320.10">
    <property type="entry name" value="E3-binding domain"/>
    <property type="match status" value="1"/>
</dbReference>
<comment type="cofactor">
    <cofactor evidence="9">
        <name>(R)-lipoate</name>
        <dbReference type="ChEBI" id="CHEBI:83088"/>
    </cofactor>
    <text evidence="9">Binds 1 lipoyl cofactor covalently.</text>
</comment>
<dbReference type="Gene3D" id="3.30.559.10">
    <property type="entry name" value="Chloramphenicol acetyltransferase-like domain"/>
    <property type="match status" value="1"/>
</dbReference>
<dbReference type="InterPro" id="IPR004167">
    <property type="entry name" value="PSBD"/>
</dbReference>
<comment type="caution">
    <text evidence="13">The sequence shown here is derived from an EMBL/GenBank/DDBJ whole genome shotgun (WGS) entry which is preliminary data.</text>
</comment>
<proteinExistence type="inferred from homology"/>
<dbReference type="GO" id="GO:0005737">
    <property type="term" value="C:cytoplasm"/>
    <property type="evidence" value="ECO:0007669"/>
    <property type="project" value="TreeGrafter"/>
</dbReference>
<dbReference type="InterPro" id="IPR001078">
    <property type="entry name" value="2-oxoacid_DH_actylTfrase"/>
</dbReference>
<feature type="region of interest" description="Disordered" evidence="10">
    <location>
        <begin position="114"/>
        <end position="133"/>
    </location>
</feature>
<organism evidence="13 14">
    <name type="scientific">Thioflexithrix psekupsensis</name>
    <dbReference type="NCBI Taxonomy" id="1570016"/>
    <lineage>
        <taxon>Bacteria</taxon>
        <taxon>Pseudomonadati</taxon>
        <taxon>Pseudomonadota</taxon>
        <taxon>Gammaproteobacteria</taxon>
        <taxon>Thiotrichales</taxon>
        <taxon>Thioflexithrix</taxon>
    </lineage>
</organism>
<dbReference type="PANTHER" id="PTHR43178">
    <property type="entry name" value="DIHYDROLIPOAMIDE ACETYLTRANSFERASE COMPONENT OF PYRUVATE DEHYDROGENASE COMPLEX"/>
    <property type="match status" value="1"/>
</dbReference>
<dbReference type="PROSITE" id="PS00189">
    <property type="entry name" value="LIPOYL"/>
    <property type="match status" value="1"/>
</dbReference>
<gene>
    <name evidence="13" type="ORF">TPSD3_00895</name>
</gene>
<dbReference type="InterPro" id="IPR000089">
    <property type="entry name" value="Biotin_lipoyl"/>
</dbReference>
<dbReference type="SUPFAM" id="SSF52777">
    <property type="entry name" value="CoA-dependent acyltransferases"/>
    <property type="match status" value="1"/>
</dbReference>
<reference evidence="13 14" key="1">
    <citation type="submission" date="2016-12" db="EMBL/GenBank/DDBJ databases">
        <title>Thioflexothrix psekupsii D3 genome sequencing and assembly.</title>
        <authorList>
            <person name="Fomenkov A."/>
            <person name="Vincze T."/>
            <person name="Grabovich M."/>
            <person name="Anton B.P."/>
            <person name="Dubinina G."/>
            <person name="Orlova M."/>
            <person name="Belousova E."/>
            <person name="Roberts R.J."/>
        </authorList>
    </citation>
    <scope>NUCLEOTIDE SEQUENCE [LARGE SCALE GENOMIC DNA]</scope>
    <source>
        <strain evidence="13">D3</strain>
    </source>
</reference>
<name>A0A251XDL2_9GAMM</name>
<protein>
    <recommendedName>
        <fullName evidence="9">Acetyltransferase component of pyruvate dehydrogenase complex</fullName>
        <ecNumber evidence="9">2.3.1.12</ecNumber>
    </recommendedName>
</protein>
<dbReference type="FunFam" id="3.30.559.10:FF:000004">
    <property type="entry name" value="Acetyltransferase component of pyruvate dehydrogenase complex"/>
    <property type="match status" value="1"/>
</dbReference>
<comment type="subunit">
    <text evidence="2 9">Forms a 24-polypeptide structural core with octahedral symmetry.</text>
</comment>
<dbReference type="PROSITE" id="PS51826">
    <property type="entry name" value="PSBD"/>
    <property type="match status" value="1"/>
</dbReference>
<dbReference type="AlphaFoldDB" id="A0A251XDL2"/>
<dbReference type="GO" id="GO:0045254">
    <property type="term" value="C:pyruvate dehydrogenase complex"/>
    <property type="evidence" value="ECO:0007669"/>
    <property type="project" value="UniProtKB-UniRule"/>
</dbReference>
<keyword evidence="6 9" id="KW-0012">Acyltransferase</keyword>
<evidence type="ECO:0000256" key="4">
    <source>
        <dbReference type="ARBA" id="ARBA00022737"/>
    </source>
</evidence>
<feature type="domain" description="Lipoyl-binding" evidence="11">
    <location>
        <begin position="3"/>
        <end position="77"/>
    </location>
</feature>
<dbReference type="Proteomes" id="UP000194798">
    <property type="component" value="Unassembled WGS sequence"/>
</dbReference>
<dbReference type="Pfam" id="PF00198">
    <property type="entry name" value="2-oxoacid_dh"/>
    <property type="match status" value="1"/>
</dbReference>
<dbReference type="FunFam" id="2.40.50.100:FF:000009">
    <property type="entry name" value="Acetyltransferase component of pyruvate dehydrogenase complex"/>
    <property type="match status" value="1"/>
</dbReference>
<dbReference type="Gene3D" id="2.40.50.100">
    <property type="match status" value="1"/>
</dbReference>
<keyword evidence="5 9" id="KW-0450">Lipoyl</keyword>